<accession>A0ABW0RUA1</accession>
<protein>
    <submittedName>
        <fullName evidence="2">Uncharacterized protein</fullName>
    </submittedName>
</protein>
<evidence type="ECO:0000256" key="1">
    <source>
        <dbReference type="SAM" id="MobiDB-lite"/>
    </source>
</evidence>
<name>A0ABW0RUA1_9BURK</name>
<keyword evidence="3" id="KW-1185">Reference proteome</keyword>
<dbReference type="EMBL" id="JBHSMZ010000004">
    <property type="protein sequence ID" value="MFC5548328.1"/>
    <property type="molecule type" value="Genomic_DNA"/>
</dbReference>
<evidence type="ECO:0000313" key="3">
    <source>
        <dbReference type="Proteomes" id="UP001596086"/>
    </source>
</evidence>
<feature type="region of interest" description="Disordered" evidence="1">
    <location>
        <begin position="64"/>
        <end position="103"/>
    </location>
</feature>
<reference evidence="3" key="1">
    <citation type="journal article" date="2019" name="Int. J. Syst. Evol. Microbiol.">
        <title>The Global Catalogue of Microorganisms (GCM) 10K type strain sequencing project: providing services to taxonomists for standard genome sequencing and annotation.</title>
        <authorList>
            <consortium name="The Broad Institute Genomics Platform"/>
            <consortium name="The Broad Institute Genome Sequencing Center for Infectious Disease"/>
            <person name="Wu L."/>
            <person name="Ma J."/>
        </authorList>
    </citation>
    <scope>NUCLEOTIDE SEQUENCE [LARGE SCALE GENOMIC DNA]</scope>
    <source>
        <strain evidence="3">CGMCC 4.5798</strain>
    </source>
</reference>
<feature type="compositionally biased region" description="Low complexity" evidence="1">
    <location>
        <begin position="92"/>
        <end position="103"/>
    </location>
</feature>
<proteinExistence type="predicted"/>
<evidence type="ECO:0000313" key="2">
    <source>
        <dbReference type="EMBL" id="MFC5548328.1"/>
    </source>
</evidence>
<feature type="region of interest" description="Disordered" evidence="1">
    <location>
        <begin position="15"/>
        <end position="37"/>
    </location>
</feature>
<dbReference type="Proteomes" id="UP001596086">
    <property type="component" value="Unassembled WGS sequence"/>
</dbReference>
<dbReference type="RefSeq" id="WP_379768943.1">
    <property type="nucleotide sequence ID" value="NZ_JBHSMZ010000004.1"/>
</dbReference>
<gene>
    <name evidence="2" type="ORF">ACFPO9_07335</name>
</gene>
<organism evidence="2 3">
    <name type="scientific">Massilia aerilata</name>
    <dbReference type="NCBI Taxonomy" id="453817"/>
    <lineage>
        <taxon>Bacteria</taxon>
        <taxon>Pseudomonadati</taxon>
        <taxon>Pseudomonadota</taxon>
        <taxon>Betaproteobacteria</taxon>
        <taxon>Burkholderiales</taxon>
        <taxon>Oxalobacteraceae</taxon>
        <taxon>Telluria group</taxon>
        <taxon>Massilia</taxon>
    </lineage>
</organism>
<sequence>MTLPIRGVAGAAGVDVDLGQQGPGRDPAFDRQRGGAGKIAGRRHVAHLVGGRLHRARLHAVRQIQADGQVGQRRYRQRDRSDSTLLPAGMVSSSLPPKRSSRSLAAAMAAPSCRSAMWAEAMRSAVAARPGKRRVAAYRSRQAVRSGQELPRITGLAAGRNPA</sequence>
<comment type="caution">
    <text evidence="2">The sequence shown here is derived from an EMBL/GenBank/DDBJ whole genome shotgun (WGS) entry which is preliminary data.</text>
</comment>